<dbReference type="Proteomes" id="UP001205748">
    <property type="component" value="Unassembled WGS sequence"/>
</dbReference>
<accession>A0AAE3HGB3</accession>
<name>A0AAE3HGB3_9FIRM</name>
<evidence type="ECO:0008006" key="3">
    <source>
        <dbReference type="Google" id="ProtNLM"/>
    </source>
</evidence>
<protein>
    <recommendedName>
        <fullName evidence="3">Type I-B CRISPR-associated protein Cas8b1/Cst1</fullName>
    </recommendedName>
</protein>
<proteinExistence type="predicted"/>
<gene>
    <name evidence="1" type="ORF">NSA47_14265</name>
</gene>
<reference evidence="1" key="1">
    <citation type="submission" date="2022-07" db="EMBL/GenBank/DDBJ databases">
        <title>Enhanced cultured diversity of the mouse gut microbiota enables custom-made synthetic communities.</title>
        <authorList>
            <person name="Afrizal A."/>
        </authorList>
    </citation>
    <scope>NUCLEOTIDE SEQUENCE</scope>
    <source>
        <strain evidence="1">DSM 28593</strain>
    </source>
</reference>
<dbReference type="AlphaFoldDB" id="A0AAE3HGB3"/>
<organism evidence="1 2">
    <name type="scientific">Irregularibacter muris</name>
    <dbReference type="NCBI Taxonomy" id="1796619"/>
    <lineage>
        <taxon>Bacteria</taxon>
        <taxon>Bacillati</taxon>
        <taxon>Bacillota</taxon>
        <taxon>Clostridia</taxon>
        <taxon>Eubacteriales</taxon>
        <taxon>Eubacteriaceae</taxon>
        <taxon>Irregularibacter</taxon>
    </lineage>
</organism>
<sequence length="519" mass="61267">MKGSFEQGFIEEGIRIKELIFYRSGAMVRDLGLIYFYNILKNKKDKDIEVELTANYLKVNNLNEQKLYDLIINEGVYRVFLKGVVAELKKKMDEKDAQKLVKGIEMNAFLEEFGRRLDNREDIKEKSKDSIKSKINKSFQSKYFPYVRNSPKYGYNAQSEENFHNNLKELVRLVIELNAKDEEEQVEVLKDYEPIERQCTVCHIYKPTRFDITHKDEKKERVSCKYDYLFMGSQGNTYSNYFKGQSSVCFVCEWMSLISMLYFSLESPSTIAYTNNLITLDFINSKVMLKERIYRDKGLYRYLAKYRNQKIQLYETSIDANTGVILNFIDNLRLEELLEDIKLYDLVDRFHISQDRAKKVEIIKEFIKNKNRITVERLLLNELLVIENVNGSRSLDLNASKENIQLYLELLEYNHIDKEGGRKMGNQELKELGIKLGKKMGEQNKKRVSFRLIQMMKSENREDIFRDMTHIIVANQVNMPQNLSEIIMHREVKELHYQIGGFLEGLINTKMLKGEEDNE</sequence>
<dbReference type="RefSeq" id="WP_257533175.1">
    <property type="nucleotide sequence ID" value="NZ_JANKAS010000020.1"/>
</dbReference>
<evidence type="ECO:0000313" key="1">
    <source>
        <dbReference type="EMBL" id="MCR1900130.1"/>
    </source>
</evidence>
<dbReference type="EMBL" id="JANKAS010000020">
    <property type="protein sequence ID" value="MCR1900130.1"/>
    <property type="molecule type" value="Genomic_DNA"/>
</dbReference>
<evidence type="ECO:0000313" key="2">
    <source>
        <dbReference type="Proteomes" id="UP001205748"/>
    </source>
</evidence>
<keyword evidence="2" id="KW-1185">Reference proteome</keyword>
<comment type="caution">
    <text evidence="1">The sequence shown here is derived from an EMBL/GenBank/DDBJ whole genome shotgun (WGS) entry which is preliminary data.</text>
</comment>